<dbReference type="Proteomes" id="UP000070400">
    <property type="component" value="Unassembled WGS sequence"/>
</dbReference>
<dbReference type="AlphaFoldDB" id="A0A133V675"/>
<feature type="non-terminal residue" evidence="2">
    <location>
        <position position="80"/>
    </location>
</feature>
<organism evidence="2 3">
    <name type="scientific">candidate division MSBL1 archaeon SCGC-AAA261D19</name>
    <dbReference type="NCBI Taxonomy" id="1698273"/>
    <lineage>
        <taxon>Archaea</taxon>
        <taxon>Methanobacteriati</taxon>
        <taxon>Methanobacteriota</taxon>
        <taxon>candidate division MSBL1</taxon>
    </lineage>
</organism>
<feature type="domain" description="ParB-like N-terminal" evidence="1">
    <location>
        <begin position="12"/>
        <end position="80"/>
    </location>
</feature>
<dbReference type="InterPro" id="IPR036086">
    <property type="entry name" value="ParB/Sulfiredoxin_sf"/>
</dbReference>
<proteinExistence type="predicted"/>
<gene>
    <name evidence="2" type="ORF">AKJ43_02860</name>
</gene>
<dbReference type="GO" id="GO:0007059">
    <property type="term" value="P:chromosome segregation"/>
    <property type="evidence" value="ECO:0007669"/>
    <property type="project" value="TreeGrafter"/>
</dbReference>
<name>A0A133V675_9EURY</name>
<dbReference type="InterPro" id="IPR050336">
    <property type="entry name" value="Chromosome_partition/occlusion"/>
</dbReference>
<dbReference type="GO" id="GO:0005694">
    <property type="term" value="C:chromosome"/>
    <property type="evidence" value="ECO:0007669"/>
    <property type="project" value="TreeGrafter"/>
</dbReference>
<dbReference type="Gene3D" id="3.90.1530.10">
    <property type="entry name" value="Conserved hypothetical protein from pyrococcus furiosus pfu- 392566-001, ParB domain"/>
    <property type="match status" value="1"/>
</dbReference>
<dbReference type="InterPro" id="IPR003115">
    <property type="entry name" value="ParB_N"/>
</dbReference>
<sequence length="80" mass="9267">MEVGMKLAEKMELQYISPEEIKVSPDNTRKRDKNKKIDELAENIDNIGLEHPISVYKDPKTEKYQCYSGQRRLAALEKLG</sequence>
<evidence type="ECO:0000313" key="2">
    <source>
        <dbReference type="EMBL" id="KXB01932.1"/>
    </source>
</evidence>
<keyword evidence="3" id="KW-1185">Reference proteome</keyword>
<dbReference type="SUPFAM" id="SSF110849">
    <property type="entry name" value="ParB/Sulfiredoxin"/>
    <property type="match status" value="1"/>
</dbReference>
<dbReference type="Pfam" id="PF02195">
    <property type="entry name" value="ParB_N"/>
    <property type="match status" value="1"/>
</dbReference>
<reference evidence="2 3" key="1">
    <citation type="journal article" date="2016" name="Sci. Rep.">
        <title>Metabolic traits of an uncultured archaeal lineage -MSBL1- from brine pools of the Red Sea.</title>
        <authorList>
            <person name="Mwirichia R."/>
            <person name="Alam I."/>
            <person name="Rashid M."/>
            <person name="Vinu M."/>
            <person name="Ba-Alawi W."/>
            <person name="Anthony Kamau A."/>
            <person name="Kamanda Ngugi D."/>
            <person name="Goker M."/>
            <person name="Klenk H.P."/>
            <person name="Bajic V."/>
            <person name="Stingl U."/>
        </authorList>
    </citation>
    <scope>NUCLEOTIDE SEQUENCE [LARGE SCALE GENOMIC DNA]</scope>
    <source>
        <strain evidence="2">SCGC-AAA261D19</strain>
    </source>
</reference>
<protein>
    <recommendedName>
        <fullName evidence="1">ParB-like N-terminal domain-containing protein</fullName>
    </recommendedName>
</protein>
<evidence type="ECO:0000259" key="1">
    <source>
        <dbReference type="Pfam" id="PF02195"/>
    </source>
</evidence>
<dbReference type="PANTHER" id="PTHR33375">
    <property type="entry name" value="CHROMOSOME-PARTITIONING PROTEIN PARB-RELATED"/>
    <property type="match status" value="1"/>
</dbReference>
<dbReference type="EMBL" id="LHXX01000033">
    <property type="protein sequence ID" value="KXB01932.1"/>
    <property type="molecule type" value="Genomic_DNA"/>
</dbReference>
<comment type="caution">
    <text evidence="2">The sequence shown here is derived from an EMBL/GenBank/DDBJ whole genome shotgun (WGS) entry which is preliminary data.</text>
</comment>
<accession>A0A133V675</accession>
<dbReference type="PANTHER" id="PTHR33375:SF1">
    <property type="entry name" value="CHROMOSOME-PARTITIONING PROTEIN PARB-RELATED"/>
    <property type="match status" value="1"/>
</dbReference>
<evidence type="ECO:0000313" key="3">
    <source>
        <dbReference type="Proteomes" id="UP000070400"/>
    </source>
</evidence>